<protein>
    <recommendedName>
        <fullName evidence="3">Cellobiose phosphorylase</fullName>
    </recommendedName>
</protein>
<evidence type="ECO:0008006" key="3">
    <source>
        <dbReference type="Google" id="ProtNLM"/>
    </source>
</evidence>
<dbReference type="Proteomes" id="UP000298412">
    <property type="component" value="Unassembled WGS sequence"/>
</dbReference>
<accession>A0A4R8WKV1</accession>
<sequence length="1155" mass="125943">MPIETIALHTVAGSVPGNSEGIVGGGPVDLDGRLFYRITDYDQMPPFFMTLVGASDVWLFISSTGGLTAGRVDAERALFPYYTDDKVTESAGRTGGLSVVLVRLQGGSIAHWQPFAELRPGDLAVQRTLYKDSLGTTLVFEETRPDLALRLRVTWQTSARFGVVRGCVLTSLADEPLNLDLLDGLVNILPAGAGKKTQNELSVLLDAYKRAEVDVQTGLGLLTLTATLSDLAEPSESLQANIAWQVGLSGEEHLLSIGQVSSFARGRGIVAETDIRGQRGAYLVHARFTLPVGGEQRWSVVADVNQDAADVVSLRAQLRNPGLLAAELEADIAGTRSDLETILAATDATQYSGDELATMHHTANVLFNTMRGGVPAEGYTVEALDVRAFVAERSHATAQRCASVLGTLPARLRADELVAIAQDSGDVDLWRLCTEYLPLTFSRRHGDPSRPWNQFTITLRDENGARRLEYQGNWRDIFQNWEALAWSFPEYVESMVTIFLDATTADGYNPYRISREGIDWEVPEPEDPWSNIGYWSDHQIIYLLKLLETSHRFHPGRLDALVNRRSFTHADVPYRIAPYAQILEDPYKTITFDQDRERTIIARVAAEGSDGRLVHGADGDLVRVTLAEKVLLLLLAKLVNLVPDGGIWMTTQRPEWNDANNALVGRGLSVVTLAYLRRYLAFLQGLLTVDVELSRELTDLMTAVQGVLAGHADALADGFDPRRRKVVMDGLGQAGTAYRRRVYAGQSGAREVVAAGDVSELLGLALLFVDAGLRANRRDDGLVHSYNVLDLADGNAGVRRLAEMLEGQVAILSSGLLSPQESLILLGALRTSRLYRADQHSYILYPDKDLPTFLARNTFSAERAAGCPLVDRLIAAGDRSIIVRDVEGDMHFAAQIRNAGGVADELDRLSADPTLHDLVERDRAGLLEIFEDVFRHAEFTGRSGTFFAYEGLGSIYWHMVSKLLLAVQETLERAVAEGAEEATIHGLVDAYEDVRTGLGYCKDPLTYGAFPTDPYSHTPAGQGARQPGMTGQVKEGVLTRLGELGLRVEAGRIVVRPTLLRAGEWTTAPGTFAYLDVSGQPRTIELPVGALAFTFCQVPVVFRRGGPLEVVAHLADGTQSQRANGVLDADLSAGVFRRDGRIASLRVRVPDGSGA</sequence>
<reference evidence="1 2" key="1">
    <citation type="submission" date="2019-03" db="EMBL/GenBank/DDBJ databases">
        <title>Genomics of glacier-inhabiting Cryobacterium strains.</title>
        <authorList>
            <person name="Liu Q."/>
            <person name="Xin Y.-H."/>
        </authorList>
    </citation>
    <scope>NUCLEOTIDE SEQUENCE [LARGE SCALE GENOMIC DNA]</scope>
    <source>
        <strain evidence="1 2">MDT1-3</strain>
    </source>
</reference>
<proteinExistence type="predicted"/>
<organism evidence="1 2">
    <name type="scientific">Cryobacterium algoritolerans</name>
    <dbReference type="NCBI Taxonomy" id="1259184"/>
    <lineage>
        <taxon>Bacteria</taxon>
        <taxon>Bacillati</taxon>
        <taxon>Actinomycetota</taxon>
        <taxon>Actinomycetes</taxon>
        <taxon>Micrococcales</taxon>
        <taxon>Microbacteriaceae</taxon>
        <taxon>Cryobacterium</taxon>
    </lineage>
</organism>
<gene>
    <name evidence="1" type="ORF">E3O19_16535</name>
</gene>
<dbReference type="RefSeq" id="WP_134569386.1">
    <property type="nucleotide sequence ID" value="NZ_SOFP01000081.1"/>
</dbReference>
<comment type="caution">
    <text evidence="1">The sequence shown here is derived from an EMBL/GenBank/DDBJ whole genome shotgun (WGS) entry which is preliminary data.</text>
</comment>
<dbReference type="OrthoDB" id="219241at2"/>
<evidence type="ECO:0000313" key="2">
    <source>
        <dbReference type="Proteomes" id="UP000298412"/>
    </source>
</evidence>
<dbReference type="AlphaFoldDB" id="A0A4R8WKV1"/>
<dbReference type="EMBL" id="SOFP01000081">
    <property type="protein sequence ID" value="TFC09662.1"/>
    <property type="molecule type" value="Genomic_DNA"/>
</dbReference>
<name>A0A4R8WKV1_9MICO</name>
<keyword evidence="2" id="KW-1185">Reference proteome</keyword>
<evidence type="ECO:0000313" key="1">
    <source>
        <dbReference type="EMBL" id="TFC09662.1"/>
    </source>
</evidence>